<dbReference type="InterPro" id="IPR013035">
    <property type="entry name" value="PEP_carboxykinase_C"/>
</dbReference>
<dbReference type="EMBL" id="JAJSOW010000101">
    <property type="protein sequence ID" value="KAI9180676.1"/>
    <property type="molecule type" value="Genomic_DNA"/>
</dbReference>
<dbReference type="GO" id="GO:0004612">
    <property type="term" value="F:phosphoenolpyruvate carboxykinase (ATP) activity"/>
    <property type="evidence" value="ECO:0007669"/>
    <property type="project" value="InterPro"/>
</dbReference>
<reference evidence="1" key="2">
    <citation type="submission" date="2023-02" db="EMBL/GenBank/DDBJ databases">
        <authorList>
            <person name="Swenson N.G."/>
            <person name="Wegrzyn J.L."/>
            <person name="Mcevoy S.L."/>
        </authorList>
    </citation>
    <scope>NUCLEOTIDE SEQUENCE</scope>
    <source>
        <strain evidence="1">91603</strain>
        <tissue evidence="1">Leaf</tissue>
    </source>
</reference>
<keyword evidence="2" id="KW-1185">Reference proteome</keyword>
<dbReference type="SUPFAM" id="SSF53795">
    <property type="entry name" value="PEP carboxykinase-like"/>
    <property type="match status" value="1"/>
</dbReference>
<gene>
    <name evidence="1" type="ORF">LWI28_007115</name>
</gene>
<dbReference type="GO" id="GO:0006094">
    <property type="term" value="P:gluconeogenesis"/>
    <property type="evidence" value="ECO:0007669"/>
    <property type="project" value="InterPro"/>
</dbReference>
<dbReference type="AlphaFoldDB" id="A0AAD5IXX7"/>
<name>A0AAD5IXX7_ACENE</name>
<dbReference type="Gene3D" id="3.90.228.20">
    <property type="match status" value="1"/>
</dbReference>
<dbReference type="Proteomes" id="UP001064489">
    <property type="component" value="Chromosome 4"/>
</dbReference>
<sequence length="170" mass="19682">MGKEDAWVDNEAIRNYEKKLEELRVKNINKSTSDLQALPQVFATLLSKLYFLDFDIVVGKEDAWVDDEDLRNYEKKSLHCISEYTVEMKKGLFDLMHYHMRKRQILSFHSSCNMGKDGDVAFFFGLSGTEKITLSTDHHMNLIRDVEHCWSENGLSNIEGGCYTKCIDLS</sequence>
<accession>A0AAD5IXX7</accession>
<dbReference type="Pfam" id="PF01293">
    <property type="entry name" value="PEPCK_ATP"/>
    <property type="match status" value="1"/>
</dbReference>
<protein>
    <submittedName>
        <fullName evidence="1">Uncharacterized protein</fullName>
    </submittedName>
</protein>
<dbReference type="PANTHER" id="PTHR30031">
    <property type="entry name" value="PHOSPHOENOLPYRUVATE CARBOXYKINASE ATP"/>
    <property type="match status" value="1"/>
</dbReference>
<dbReference type="PANTHER" id="PTHR30031:SF0">
    <property type="entry name" value="PHOSPHOENOLPYRUVATE CARBOXYKINASE (ATP)"/>
    <property type="match status" value="1"/>
</dbReference>
<comment type="caution">
    <text evidence="1">The sequence shown here is derived from an EMBL/GenBank/DDBJ whole genome shotgun (WGS) entry which is preliminary data.</text>
</comment>
<dbReference type="GO" id="GO:0005829">
    <property type="term" value="C:cytosol"/>
    <property type="evidence" value="ECO:0007669"/>
    <property type="project" value="TreeGrafter"/>
</dbReference>
<evidence type="ECO:0000313" key="1">
    <source>
        <dbReference type="EMBL" id="KAI9180676.1"/>
    </source>
</evidence>
<organism evidence="1 2">
    <name type="scientific">Acer negundo</name>
    <name type="common">Box elder</name>
    <dbReference type="NCBI Taxonomy" id="4023"/>
    <lineage>
        <taxon>Eukaryota</taxon>
        <taxon>Viridiplantae</taxon>
        <taxon>Streptophyta</taxon>
        <taxon>Embryophyta</taxon>
        <taxon>Tracheophyta</taxon>
        <taxon>Spermatophyta</taxon>
        <taxon>Magnoliopsida</taxon>
        <taxon>eudicotyledons</taxon>
        <taxon>Gunneridae</taxon>
        <taxon>Pentapetalae</taxon>
        <taxon>rosids</taxon>
        <taxon>malvids</taxon>
        <taxon>Sapindales</taxon>
        <taxon>Sapindaceae</taxon>
        <taxon>Hippocastanoideae</taxon>
        <taxon>Acereae</taxon>
        <taxon>Acer</taxon>
    </lineage>
</organism>
<reference evidence="1" key="1">
    <citation type="journal article" date="2022" name="Plant J.">
        <title>Strategies of tolerance reflected in two North American maple genomes.</title>
        <authorList>
            <person name="McEvoy S.L."/>
            <person name="Sezen U.U."/>
            <person name="Trouern-Trend A."/>
            <person name="McMahon S.M."/>
            <person name="Schaberg P.G."/>
            <person name="Yang J."/>
            <person name="Wegrzyn J.L."/>
            <person name="Swenson N.G."/>
        </authorList>
    </citation>
    <scope>NUCLEOTIDE SEQUENCE</scope>
    <source>
        <strain evidence="1">91603</strain>
    </source>
</reference>
<proteinExistence type="predicted"/>
<evidence type="ECO:0000313" key="2">
    <source>
        <dbReference type="Proteomes" id="UP001064489"/>
    </source>
</evidence>
<dbReference type="InterPro" id="IPR001272">
    <property type="entry name" value="PEP_carboxykinase_ATP"/>
</dbReference>
<dbReference type="GO" id="GO:0005524">
    <property type="term" value="F:ATP binding"/>
    <property type="evidence" value="ECO:0007669"/>
    <property type="project" value="InterPro"/>
</dbReference>